<dbReference type="InterPro" id="IPR045590">
    <property type="entry name" value="DUF6463"/>
</dbReference>
<evidence type="ECO:0000313" key="2">
    <source>
        <dbReference type="EMBL" id="MFI7441245.1"/>
    </source>
</evidence>
<dbReference type="RefSeq" id="WP_101783781.1">
    <property type="nucleotide sequence ID" value="NZ_JBITMB010000003.1"/>
</dbReference>
<reference evidence="2 3" key="1">
    <citation type="submission" date="2024-10" db="EMBL/GenBank/DDBJ databases">
        <title>The Natural Products Discovery Center: Release of the First 8490 Sequenced Strains for Exploring Actinobacteria Biosynthetic Diversity.</title>
        <authorList>
            <person name="Kalkreuter E."/>
            <person name="Kautsar S.A."/>
            <person name="Yang D."/>
            <person name="Bader C.D."/>
            <person name="Teijaro C.N."/>
            <person name="Fluegel L."/>
            <person name="Davis C.M."/>
            <person name="Simpson J.R."/>
            <person name="Lauterbach L."/>
            <person name="Steele A.D."/>
            <person name="Gui C."/>
            <person name="Meng S."/>
            <person name="Li G."/>
            <person name="Viehrig K."/>
            <person name="Ye F."/>
            <person name="Su P."/>
            <person name="Kiefer A.F."/>
            <person name="Nichols A."/>
            <person name="Cepeda A.J."/>
            <person name="Yan W."/>
            <person name="Fan B."/>
            <person name="Jiang Y."/>
            <person name="Adhikari A."/>
            <person name="Zheng C.-J."/>
            <person name="Schuster L."/>
            <person name="Cowan T.M."/>
            <person name="Smanski M.J."/>
            <person name="Chevrette M.G."/>
            <person name="De Carvalho L.P.S."/>
            <person name="Shen B."/>
        </authorList>
    </citation>
    <scope>NUCLEOTIDE SEQUENCE [LARGE SCALE GENOMIC DNA]</scope>
    <source>
        <strain evidence="2 3">NPDC049503</strain>
    </source>
</reference>
<organism evidence="2 3">
    <name type="scientific">Nonomuraea indica</name>
    <dbReference type="NCBI Taxonomy" id="1581193"/>
    <lineage>
        <taxon>Bacteria</taxon>
        <taxon>Bacillati</taxon>
        <taxon>Actinomycetota</taxon>
        <taxon>Actinomycetes</taxon>
        <taxon>Streptosporangiales</taxon>
        <taxon>Streptosporangiaceae</taxon>
        <taxon>Nonomuraea</taxon>
    </lineage>
</organism>
<dbReference type="Pfam" id="PF20064">
    <property type="entry name" value="DUF6463"/>
    <property type="match status" value="1"/>
</dbReference>
<keyword evidence="3" id="KW-1185">Reference proteome</keyword>
<sequence>MNALTRWVPRLIIALAIVHFAYALATPNAWSAMAGDGFWASAADSDASDYYEREFTLYFFAAGILLLALGTLARRFVHIAGHLPGQIGWYLIISGALLCVIEFPITGGWLMVAIGVLGLIASRRTSRTREADIKPART</sequence>
<dbReference type="Proteomes" id="UP001612928">
    <property type="component" value="Unassembled WGS sequence"/>
</dbReference>
<feature type="transmembrane region" description="Helical" evidence="1">
    <location>
        <begin position="89"/>
        <end position="120"/>
    </location>
</feature>
<dbReference type="EMBL" id="JBITMB010000003">
    <property type="protein sequence ID" value="MFI7441245.1"/>
    <property type="molecule type" value="Genomic_DNA"/>
</dbReference>
<keyword evidence="1" id="KW-0472">Membrane</keyword>
<gene>
    <name evidence="2" type="ORF">ACIBP5_14915</name>
</gene>
<name>A0ABW8A393_9ACTN</name>
<comment type="caution">
    <text evidence="2">The sequence shown here is derived from an EMBL/GenBank/DDBJ whole genome shotgun (WGS) entry which is preliminary data.</text>
</comment>
<accession>A0ABW8A393</accession>
<proteinExistence type="predicted"/>
<evidence type="ECO:0000313" key="3">
    <source>
        <dbReference type="Proteomes" id="UP001612928"/>
    </source>
</evidence>
<feature type="transmembrane region" description="Helical" evidence="1">
    <location>
        <begin position="58"/>
        <end position="77"/>
    </location>
</feature>
<protein>
    <submittedName>
        <fullName evidence="2">DUF6463 family protein</fullName>
    </submittedName>
</protein>
<evidence type="ECO:0000256" key="1">
    <source>
        <dbReference type="SAM" id="Phobius"/>
    </source>
</evidence>
<keyword evidence="1" id="KW-1133">Transmembrane helix</keyword>
<keyword evidence="1" id="KW-0812">Transmembrane</keyword>